<organism evidence="3 4">
    <name type="scientific">Venturia effusa</name>
    <dbReference type="NCBI Taxonomy" id="50376"/>
    <lineage>
        <taxon>Eukaryota</taxon>
        <taxon>Fungi</taxon>
        <taxon>Dikarya</taxon>
        <taxon>Ascomycota</taxon>
        <taxon>Pezizomycotina</taxon>
        <taxon>Dothideomycetes</taxon>
        <taxon>Pleosporomycetidae</taxon>
        <taxon>Venturiales</taxon>
        <taxon>Venturiaceae</taxon>
        <taxon>Venturia</taxon>
    </lineage>
</organism>
<dbReference type="Proteomes" id="UP000316270">
    <property type="component" value="Chromosome 15"/>
</dbReference>
<feature type="compositionally biased region" description="Polar residues" evidence="1">
    <location>
        <begin position="1"/>
        <end position="14"/>
    </location>
</feature>
<keyword evidence="2" id="KW-1133">Transmembrane helix</keyword>
<keyword evidence="2" id="KW-0812">Transmembrane</keyword>
<feature type="transmembrane region" description="Helical" evidence="2">
    <location>
        <begin position="94"/>
        <end position="113"/>
    </location>
</feature>
<feature type="compositionally biased region" description="Basic and acidic residues" evidence="1">
    <location>
        <begin position="39"/>
        <end position="52"/>
    </location>
</feature>
<evidence type="ECO:0000313" key="4">
    <source>
        <dbReference type="Proteomes" id="UP000316270"/>
    </source>
</evidence>
<proteinExistence type="predicted"/>
<keyword evidence="2" id="KW-0472">Membrane</keyword>
<dbReference type="AlphaFoldDB" id="A0A517LL34"/>
<name>A0A517LL34_9PEZI</name>
<evidence type="ECO:0000256" key="2">
    <source>
        <dbReference type="SAM" id="Phobius"/>
    </source>
</evidence>
<sequence length="115" mass="12022">MSDNTSQFASSSVHGKSMRKAVSLPDLKGCYSTGTAASDAKKADTLPDDQHDTTSNIDMSINATANAIAAAIAAEAKEAKKAAKREKRERRAQTIAAFISPVVGIVTSVVLNLTL</sequence>
<evidence type="ECO:0000313" key="3">
    <source>
        <dbReference type="EMBL" id="QDS76339.1"/>
    </source>
</evidence>
<feature type="region of interest" description="Disordered" evidence="1">
    <location>
        <begin position="1"/>
        <end position="20"/>
    </location>
</feature>
<reference evidence="3 4" key="1">
    <citation type="submission" date="2019-07" db="EMBL/GenBank/DDBJ databases">
        <title>Finished genome of Venturia effusa.</title>
        <authorList>
            <person name="Young C.A."/>
            <person name="Cox M.P."/>
            <person name="Ganley A.R.D."/>
            <person name="David W.J."/>
        </authorList>
    </citation>
    <scope>NUCLEOTIDE SEQUENCE [LARGE SCALE GENOMIC DNA]</scope>
    <source>
        <strain evidence="4">albino</strain>
    </source>
</reference>
<feature type="region of interest" description="Disordered" evidence="1">
    <location>
        <begin position="34"/>
        <end position="55"/>
    </location>
</feature>
<keyword evidence="4" id="KW-1185">Reference proteome</keyword>
<accession>A0A517LL34</accession>
<evidence type="ECO:0000256" key="1">
    <source>
        <dbReference type="SAM" id="MobiDB-lite"/>
    </source>
</evidence>
<gene>
    <name evidence="3" type="ORF">FKW77_002777</name>
</gene>
<dbReference type="EMBL" id="CP042199">
    <property type="protein sequence ID" value="QDS76339.1"/>
    <property type="molecule type" value="Genomic_DNA"/>
</dbReference>
<protein>
    <submittedName>
        <fullName evidence="3">Uncharacterized protein</fullName>
    </submittedName>
</protein>